<dbReference type="RefSeq" id="XP_019486781.1">
    <property type="nucleotide sequence ID" value="XM_019631236.1"/>
</dbReference>
<dbReference type="CTD" id="7718"/>
<dbReference type="FunFam" id="3.30.160.60:FF:000944">
    <property type="entry name" value="zinc finger protein 232 isoform X1"/>
    <property type="match status" value="1"/>
</dbReference>
<proteinExistence type="inferred from homology"/>
<keyword evidence="10" id="KW-0804">Transcription</keyword>
<evidence type="ECO:0000256" key="8">
    <source>
        <dbReference type="ARBA" id="ARBA00023015"/>
    </source>
</evidence>
<dbReference type="RefSeq" id="XP_019486779.1">
    <property type="nucleotide sequence ID" value="XM_019631234.1"/>
</dbReference>
<comment type="function">
    <text evidence="1">May be involved in transcriptional regulation.</text>
</comment>
<accession>A0A8B7QDC1</accession>
<feature type="domain" description="SCAN box" evidence="16">
    <location>
        <begin position="49"/>
        <end position="130"/>
    </location>
</feature>
<evidence type="ECO:0000256" key="12">
    <source>
        <dbReference type="PROSITE-ProRule" id="PRU00042"/>
    </source>
</evidence>
<keyword evidence="6 12" id="KW-0863">Zinc-finger</keyword>
<dbReference type="Gene3D" id="1.10.4020.10">
    <property type="entry name" value="DNA breaking-rejoining enzymes"/>
    <property type="match status" value="1"/>
</dbReference>
<dbReference type="GO" id="GO:0008270">
    <property type="term" value="F:zinc ion binding"/>
    <property type="evidence" value="ECO:0007669"/>
    <property type="project" value="UniProtKB-KW"/>
</dbReference>
<keyword evidence="7" id="KW-0862">Zinc</keyword>
<dbReference type="KEGG" id="hai:109375722"/>
<dbReference type="InterPro" id="IPR036236">
    <property type="entry name" value="Znf_C2H2_sf"/>
</dbReference>
<dbReference type="GO" id="GO:0005634">
    <property type="term" value="C:nucleus"/>
    <property type="evidence" value="ECO:0007669"/>
    <property type="project" value="UniProtKB-SubCell"/>
</dbReference>
<evidence type="ECO:0000313" key="23">
    <source>
        <dbReference type="RefSeq" id="XP_019486783.1"/>
    </source>
</evidence>
<evidence type="ECO:0000313" key="22">
    <source>
        <dbReference type="RefSeq" id="XP_019486782.1"/>
    </source>
</evidence>
<dbReference type="RefSeq" id="XP_019486780.1">
    <property type="nucleotide sequence ID" value="XM_019631235.1"/>
</dbReference>
<dbReference type="Pfam" id="PF00096">
    <property type="entry name" value="zf-C2H2"/>
    <property type="match status" value="5"/>
</dbReference>
<evidence type="ECO:0000259" key="16">
    <source>
        <dbReference type="PROSITE" id="PS50804"/>
    </source>
</evidence>
<sequence length="485" mass="55455">MTTESKRAAAETLLEDERLLIVKIEEEDFVWGQDTCSPSRDSVKQELCRQLFRQLCYQDAAGPREALGRLRELCHQWLKPETHSKEQILELLVLEQFLSILPGDLQVWVRERHPESGEEAVTIVEDVGRDTDEAVLQVPVPGHGQEIFRRKVAPLGPVLSDQLQSVDTKASHGFSETRLLPAYDNRSANKESMPNLDLHEKMKSQRIMSGRISGFVSEGSAEPQDIWKSAGRIKRQRENEPGEWQRSSSAQDGGPTKILTHKNTLTDELISPDGCERSLNLNSNEVTHPKPCKHTTSDQSLKWNSGFIMHQRIYAGEKIHPYVKSLKSRNLIKQAAIFSGEKTHHCNECGKAFRHNSKLLRHQRIHTGERPYECNECGKGFGGSSDLIRHQRIHTGERPFECTECGRAFSLNSHLILHQRIHTREKPYECSECGKTFRVSSHLIRHLRIHTGEKPYECNKCGRAFSQSSHLTQHQRIHKRENLLM</sequence>
<dbReference type="FunFam" id="3.30.160.60:FF:001697">
    <property type="entry name" value="zinc finger protein 623"/>
    <property type="match status" value="1"/>
</dbReference>
<evidence type="ECO:0000259" key="15">
    <source>
        <dbReference type="PROSITE" id="PS50157"/>
    </source>
</evidence>
<name>A0A8B7QDC1_HIPAR</name>
<dbReference type="FunFam" id="3.30.160.60:FF:000295">
    <property type="entry name" value="zinc finger protein 19"/>
    <property type="match status" value="1"/>
</dbReference>
<dbReference type="RefSeq" id="XP_019486782.1">
    <property type="nucleotide sequence ID" value="XM_019631237.1"/>
</dbReference>
<keyword evidence="5" id="KW-0677">Repeat</keyword>
<keyword evidence="8" id="KW-0805">Transcription regulation</keyword>
<feature type="region of interest" description="Disordered" evidence="14">
    <location>
        <begin position="216"/>
        <end position="259"/>
    </location>
</feature>
<evidence type="ECO:0000256" key="4">
    <source>
        <dbReference type="ARBA" id="ARBA00022723"/>
    </source>
</evidence>
<dbReference type="Gene3D" id="3.30.160.60">
    <property type="entry name" value="Classic Zinc Finger"/>
    <property type="match status" value="5"/>
</dbReference>
<evidence type="ECO:0000256" key="5">
    <source>
        <dbReference type="ARBA" id="ARBA00022737"/>
    </source>
</evidence>
<dbReference type="GO" id="GO:0000981">
    <property type="term" value="F:DNA-binding transcription factor activity, RNA polymerase II-specific"/>
    <property type="evidence" value="ECO:0007669"/>
    <property type="project" value="TreeGrafter"/>
</dbReference>
<feature type="domain" description="C2H2-type" evidence="15">
    <location>
        <begin position="428"/>
        <end position="455"/>
    </location>
</feature>
<gene>
    <name evidence="18 19 20 21 22 23" type="primary">ZNF165</name>
</gene>
<keyword evidence="9" id="KW-0238">DNA-binding</keyword>
<dbReference type="PROSITE" id="PS50804">
    <property type="entry name" value="SCAN_BOX"/>
    <property type="match status" value="1"/>
</dbReference>
<evidence type="ECO:0000313" key="21">
    <source>
        <dbReference type="RefSeq" id="XP_019486781.1"/>
    </source>
</evidence>
<dbReference type="CDD" id="cd07936">
    <property type="entry name" value="SCAN"/>
    <property type="match status" value="1"/>
</dbReference>
<comment type="similarity">
    <text evidence="3">Belongs to the krueppel C2H2-type zinc-finger protein family.</text>
</comment>
<comment type="subcellular location">
    <subcellularLocation>
        <location evidence="2 13">Nucleus</location>
    </subcellularLocation>
</comment>
<evidence type="ECO:0000313" key="17">
    <source>
        <dbReference type="Proteomes" id="UP000694851"/>
    </source>
</evidence>
<dbReference type="AlphaFoldDB" id="A0A8B7QDC1"/>
<dbReference type="SUPFAM" id="SSF47353">
    <property type="entry name" value="Retrovirus capsid dimerization domain-like"/>
    <property type="match status" value="1"/>
</dbReference>
<evidence type="ECO:0000256" key="13">
    <source>
        <dbReference type="PROSITE-ProRule" id="PRU00187"/>
    </source>
</evidence>
<dbReference type="SMART" id="SM00355">
    <property type="entry name" value="ZnF_C2H2"/>
    <property type="match status" value="5"/>
</dbReference>
<evidence type="ECO:0000256" key="1">
    <source>
        <dbReference type="ARBA" id="ARBA00003767"/>
    </source>
</evidence>
<dbReference type="InterPro" id="IPR038269">
    <property type="entry name" value="SCAN_sf"/>
</dbReference>
<feature type="domain" description="C2H2-type" evidence="15">
    <location>
        <begin position="372"/>
        <end position="399"/>
    </location>
</feature>
<dbReference type="RefSeq" id="XP_019486783.1">
    <property type="nucleotide sequence ID" value="XM_019631238.1"/>
</dbReference>
<dbReference type="PANTHER" id="PTHR23226:SF61">
    <property type="entry name" value="ZINC FINGER PROTEIN 165"/>
    <property type="match status" value="1"/>
</dbReference>
<dbReference type="RefSeq" id="XP_019486778.1">
    <property type="nucleotide sequence ID" value="XM_019631233.1"/>
</dbReference>
<evidence type="ECO:0000256" key="6">
    <source>
        <dbReference type="ARBA" id="ARBA00022771"/>
    </source>
</evidence>
<dbReference type="GO" id="GO:0000978">
    <property type="term" value="F:RNA polymerase II cis-regulatory region sequence-specific DNA binding"/>
    <property type="evidence" value="ECO:0007669"/>
    <property type="project" value="TreeGrafter"/>
</dbReference>
<dbReference type="FunFam" id="1.10.4020.10:FF:000001">
    <property type="entry name" value="zinc finger protein 263 isoform X1"/>
    <property type="match status" value="1"/>
</dbReference>
<reference evidence="18 19" key="1">
    <citation type="submission" date="2025-04" db="UniProtKB">
        <authorList>
            <consortium name="RefSeq"/>
        </authorList>
    </citation>
    <scope>IDENTIFICATION</scope>
    <source>
        <tissue evidence="18 19">Muscle</tissue>
    </source>
</reference>
<dbReference type="SUPFAM" id="SSF57667">
    <property type="entry name" value="beta-beta-alpha zinc fingers"/>
    <property type="match status" value="3"/>
</dbReference>
<dbReference type="FunFam" id="3.30.160.60:FF:000352">
    <property type="entry name" value="zinc finger protein 3 homolog"/>
    <property type="match status" value="2"/>
</dbReference>
<dbReference type="PROSITE" id="PS50157">
    <property type="entry name" value="ZINC_FINGER_C2H2_2"/>
    <property type="match status" value="5"/>
</dbReference>
<evidence type="ECO:0000256" key="11">
    <source>
        <dbReference type="ARBA" id="ARBA00023242"/>
    </source>
</evidence>
<evidence type="ECO:0000256" key="7">
    <source>
        <dbReference type="ARBA" id="ARBA00022833"/>
    </source>
</evidence>
<dbReference type="OrthoDB" id="6365676at2759"/>
<dbReference type="GeneID" id="109375722"/>
<dbReference type="SMART" id="SM00431">
    <property type="entry name" value="SCAN"/>
    <property type="match status" value="1"/>
</dbReference>
<evidence type="ECO:0000313" key="19">
    <source>
        <dbReference type="RefSeq" id="XP_019486779.1"/>
    </source>
</evidence>
<evidence type="ECO:0000313" key="18">
    <source>
        <dbReference type="RefSeq" id="XP_019486778.1"/>
    </source>
</evidence>
<keyword evidence="4" id="KW-0479">Metal-binding</keyword>
<dbReference type="InterPro" id="IPR013087">
    <property type="entry name" value="Znf_C2H2_type"/>
</dbReference>
<organism evidence="17 19">
    <name type="scientific">Hipposideros armiger</name>
    <name type="common">Great Himalayan leaf-nosed bat</name>
    <dbReference type="NCBI Taxonomy" id="186990"/>
    <lineage>
        <taxon>Eukaryota</taxon>
        <taxon>Metazoa</taxon>
        <taxon>Chordata</taxon>
        <taxon>Craniata</taxon>
        <taxon>Vertebrata</taxon>
        <taxon>Euteleostomi</taxon>
        <taxon>Mammalia</taxon>
        <taxon>Eutheria</taxon>
        <taxon>Laurasiatheria</taxon>
        <taxon>Chiroptera</taxon>
        <taxon>Yinpterochiroptera</taxon>
        <taxon>Rhinolophoidea</taxon>
        <taxon>Hipposideridae</taxon>
        <taxon>Hipposideros</taxon>
    </lineage>
</organism>
<dbReference type="InterPro" id="IPR003309">
    <property type="entry name" value="SCAN_dom"/>
</dbReference>
<dbReference type="PANTHER" id="PTHR23226">
    <property type="entry name" value="ZINC FINGER AND SCAN DOMAIN-CONTAINING"/>
    <property type="match status" value="1"/>
</dbReference>
<feature type="domain" description="C2H2-type" evidence="15">
    <location>
        <begin position="400"/>
        <end position="427"/>
    </location>
</feature>
<evidence type="ECO:0000256" key="9">
    <source>
        <dbReference type="ARBA" id="ARBA00023125"/>
    </source>
</evidence>
<keyword evidence="11 13" id="KW-0539">Nucleus</keyword>
<feature type="domain" description="C2H2-type" evidence="15">
    <location>
        <begin position="456"/>
        <end position="483"/>
    </location>
</feature>
<evidence type="ECO:0000256" key="2">
    <source>
        <dbReference type="ARBA" id="ARBA00004123"/>
    </source>
</evidence>
<dbReference type="PROSITE" id="PS00028">
    <property type="entry name" value="ZINC_FINGER_C2H2_1"/>
    <property type="match status" value="5"/>
</dbReference>
<dbReference type="Pfam" id="PF02023">
    <property type="entry name" value="SCAN"/>
    <property type="match status" value="1"/>
</dbReference>
<evidence type="ECO:0000256" key="10">
    <source>
        <dbReference type="ARBA" id="ARBA00023163"/>
    </source>
</evidence>
<evidence type="ECO:0000313" key="20">
    <source>
        <dbReference type="RefSeq" id="XP_019486780.1"/>
    </source>
</evidence>
<protein>
    <submittedName>
        <fullName evidence="18 19">Zinc finger protein 165</fullName>
    </submittedName>
</protein>
<evidence type="ECO:0000256" key="14">
    <source>
        <dbReference type="SAM" id="MobiDB-lite"/>
    </source>
</evidence>
<feature type="domain" description="C2H2-type" evidence="15">
    <location>
        <begin position="344"/>
        <end position="371"/>
    </location>
</feature>
<dbReference type="Proteomes" id="UP000694851">
    <property type="component" value="Unplaced"/>
</dbReference>
<evidence type="ECO:0000256" key="3">
    <source>
        <dbReference type="ARBA" id="ARBA00006991"/>
    </source>
</evidence>
<keyword evidence="17" id="KW-1185">Reference proteome</keyword>